<dbReference type="GO" id="GO:0005975">
    <property type="term" value="P:carbohydrate metabolic process"/>
    <property type="evidence" value="ECO:0007669"/>
    <property type="project" value="InterPro"/>
</dbReference>
<dbReference type="GO" id="GO:0004568">
    <property type="term" value="F:chitinase activity"/>
    <property type="evidence" value="ECO:0007669"/>
    <property type="project" value="UniProtKB-ARBA"/>
</dbReference>
<comment type="similarity">
    <text evidence="5">Belongs to the glycosyl hydrolase 18 family.</text>
</comment>
<evidence type="ECO:0000256" key="4">
    <source>
        <dbReference type="RuleBase" id="RU000489"/>
    </source>
</evidence>
<feature type="chain" id="PRO_5008586763" description="GH18 domain-containing protein" evidence="6">
    <location>
        <begin position="21"/>
        <end position="431"/>
    </location>
</feature>
<dbReference type="Pfam" id="PF00704">
    <property type="entry name" value="Glyco_hydro_18"/>
    <property type="match status" value="1"/>
</dbReference>
<dbReference type="InterPro" id="IPR017853">
    <property type="entry name" value="GH"/>
</dbReference>
<dbReference type="FunFam" id="3.10.50.10:FF:000001">
    <property type="entry name" value="Chitinase 3-like 1"/>
    <property type="match status" value="1"/>
</dbReference>
<evidence type="ECO:0000313" key="8">
    <source>
        <dbReference type="EMBL" id="JAT13482.1"/>
    </source>
</evidence>
<keyword evidence="3 4" id="KW-0326">Glycosidase</keyword>
<evidence type="ECO:0000256" key="6">
    <source>
        <dbReference type="SAM" id="SignalP"/>
    </source>
</evidence>
<dbReference type="PROSITE" id="PS51910">
    <property type="entry name" value="GH18_2"/>
    <property type="match status" value="1"/>
</dbReference>
<feature type="signal peptide" evidence="6">
    <location>
        <begin position="1"/>
        <end position="20"/>
    </location>
</feature>
<keyword evidence="1 4" id="KW-0378">Hydrolase</keyword>
<protein>
    <recommendedName>
        <fullName evidence="7">GH18 domain-containing protein</fullName>
    </recommendedName>
</protein>
<dbReference type="SUPFAM" id="SSF54556">
    <property type="entry name" value="Chitinase insertion domain"/>
    <property type="match status" value="1"/>
</dbReference>
<dbReference type="InterPro" id="IPR050314">
    <property type="entry name" value="Glycosyl_Hydrlase_18"/>
</dbReference>
<accession>A0A1B6KPW1</accession>
<evidence type="ECO:0000256" key="2">
    <source>
        <dbReference type="ARBA" id="ARBA00023157"/>
    </source>
</evidence>
<reference evidence="8" key="1">
    <citation type="submission" date="2015-11" db="EMBL/GenBank/DDBJ databases">
        <title>De novo transcriptome assembly of four potential Pierce s Disease insect vectors from Arizona vineyards.</title>
        <authorList>
            <person name="Tassone E.E."/>
        </authorList>
    </citation>
    <scope>NUCLEOTIDE SEQUENCE</scope>
</reference>
<dbReference type="GO" id="GO:0008061">
    <property type="term" value="F:chitin binding"/>
    <property type="evidence" value="ECO:0007669"/>
    <property type="project" value="InterPro"/>
</dbReference>
<dbReference type="SUPFAM" id="SSF51445">
    <property type="entry name" value="(Trans)glycosidases"/>
    <property type="match status" value="1"/>
</dbReference>
<dbReference type="Gene3D" id="3.20.20.80">
    <property type="entry name" value="Glycosidases"/>
    <property type="match status" value="1"/>
</dbReference>
<dbReference type="InterPro" id="IPR011583">
    <property type="entry name" value="Chitinase_II/V-like_cat"/>
</dbReference>
<dbReference type="Gene3D" id="3.10.50.10">
    <property type="match status" value="1"/>
</dbReference>
<dbReference type="InterPro" id="IPR029070">
    <property type="entry name" value="Chitinase_insertion_sf"/>
</dbReference>
<dbReference type="PANTHER" id="PTHR11177">
    <property type="entry name" value="CHITINASE"/>
    <property type="match status" value="1"/>
</dbReference>
<dbReference type="AlphaFoldDB" id="A0A1B6KPW1"/>
<proteinExistence type="inferred from homology"/>
<evidence type="ECO:0000256" key="5">
    <source>
        <dbReference type="RuleBase" id="RU004453"/>
    </source>
</evidence>
<gene>
    <name evidence="8" type="ORF">g.16224</name>
</gene>
<dbReference type="InterPro" id="IPR001223">
    <property type="entry name" value="Glyco_hydro18_cat"/>
</dbReference>
<feature type="domain" description="GH18" evidence="7">
    <location>
        <begin position="61"/>
        <end position="423"/>
    </location>
</feature>
<dbReference type="SMART" id="SM00636">
    <property type="entry name" value="Glyco_18"/>
    <property type="match status" value="1"/>
</dbReference>
<keyword evidence="2" id="KW-1015">Disulfide bond</keyword>
<name>A0A1B6KPW1_9HEMI</name>
<sequence length="431" mass="48082">MYKSILLLFLVAFILKPAELQDSDWSSGSRSEESREENHGVSKEFRYKNCANEKCCGKQKKVVVCYFTNWAWYRSGIGKFTPENIDPSLCTHIIYGFASLDEATMTIVPSDTWADYDNKFYKLVTALKEFGVKILISTGGWNNSAGNRWSRLVNNSTARGVFVSSVVAFLEKHDFDGLDMDYEYPGCPQGNRTAGGPNDSENFNQLLSELKSAFNKKYLLTAATAGGESLINECYNMTKLCEIVDWVNIMAYEYHSAADNETGANAPLLGTKSTWGVVETVKYYRYLQCPAHKMVLGVPFYGQTFTLVNSSTPEFGVPVSGPGTAGSVTQNSGTLAYYEICLLIKSGYKCGNSLVNDSFAWSGDQFISYDRPIDIVRKSCLINKYFNLKGAMFWTLDYDDFNNTCGCGKYPLLTALNQQMRCLDSSPVACY</sequence>
<evidence type="ECO:0000259" key="7">
    <source>
        <dbReference type="PROSITE" id="PS51910"/>
    </source>
</evidence>
<dbReference type="EMBL" id="GEBQ01026495">
    <property type="protein sequence ID" value="JAT13482.1"/>
    <property type="molecule type" value="Transcribed_RNA"/>
</dbReference>
<dbReference type="PROSITE" id="PS01095">
    <property type="entry name" value="GH18_1"/>
    <property type="match status" value="1"/>
</dbReference>
<dbReference type="GO" id="GO:0006032">
    <property type="term" value="P:chitin catabolic process"/>
    <property type="evidence" value="ECO:0007669"/>
    <property type="project" value="UniProtKB-ARBA"/>
</dbReference>
<dbReference type="GO" id="GO:0005576">
    <property type="term" value="C:extracellular region"/>
    <property type="evidence" value="ECO:0007669"/>
    <property type="project" value="TreeGrafter"/>
</dbReference>
<evidence type="ECO:0000256" key="1">
    <source>
        <dbReference type="ARBA" id="ARBA00022801"/>
    </source>
</evidence>
<dbReference type="PANTHER" id="PTHR11177:SF317">
    <property type="entry name" value="CHITINASE 12-RELATED"/>
    <property type="match status" value="1"/>
</dbReference>
<keyword evidence="6" id="KW-0732">Signal</keyword>
<dbReference type="InterPro" id="IPR001579">
    <property type="entry name" value="Glyco_hydro_18_chit_AS"/>
</dbReference>
<organism evidence="8">
    <name type="scientific">Graphocephala atropunctata</name>
    <dbReference type="NCBI Taxonomy" id="36148"/>
    <lineage>
        <taxon>Eukaryota</taxon>
        <taxon>Metazoa</taxon>
        <taxon>Ecdysozoa</taxon>
        <taxon>Arthropoda</taxon>
        <taxon>Hexapoda</taxon>
        <taxon>Insecta</taxon>
        <taxon>Pterygota</taxon>
        <taxon>Neoptera</taxon>
        <taxon>Paraneoptera</taxon>
        <taxon>Hemiptera</taxon>
        <taxon>Auchenorrhyncha</taxon>
        <taxon>Membracoidea</taxon>
        <taxon>Cicadellidae</taxon>
        <taxon>Cicadellinae</taxon>
        <taxon>Cicadellini</taxon>
        <taxon>Graphocephala</taxon>
    </lineage>
</organism>
<evidence type="ECO:0000256" key="3">
    <source>
        <dbReference type="ARBA" id="ARBA00023295"/>
    </source>
</evidence>